<proteinExistence type="predicted"/>
<dbReference type="EMBL" id="JYDT01000001">
    <property type="protein sequence ID" value="KRY93643.1"/>
    <property type="molecule type" value="Genomic_DNA"/>
</dbReference>
<evidence type="ECO:0000313" key="5">
    <source>
        <dbReference type="EMBL" id="KRY93643.1"/>
    </source>
</evidence>
<dbReference type="Gene3D" id="3.40.50.1820">
    <property type="entry name" value="alpha/beta hydrolase"/>
    <property type="match status" value="2"/>
</dbReference>
<feature type="domain" description="Alpha/beta hydrolase fold-3" evidence="4">
    <location>
        <begin position="595"/>
        <end position="671"/>
    </location>
</feature>
<dbReference type="OrthoDB" id="408631at2759"/>
<dbReference type="AlphaFoldDB" id="A0A0V1G5X6"/>
<comment type="caution">
    <text evidence="5">The sequence shown here is derived from an EMBL/GenBank/DDBJ whole genome shotgun (WGS) entry which is preliminary data.</text>
</comment>
<dbReference type="InterPro" id="IPR010468">
    <property type="entry name" value="HSL_N"/>
</dbReference>
<name>A0A0V1G5X6_TRIPS</name>
<evidence type="ECO:0000259" key="3">
    <source>
        <dbReference type="Pfam" id="PF06350"/>
    </source>
</evidence>
<feature type="compositionally biased region" description="Polar residues" evidence="1">
    <location>
        <begin position="843"/>
        <end position="854"/>
    </location>
</feature>
<dbReference type="GO" id="GO:0019433">
    <property type="term" value="P:triglyceride catabolic process"/>
    <property type="evidence" value="ECO:0007669"/>
    <property type="project" value="TreeGrafter"/>
</dbReference>
<feature type="non-terminal residue" evidence="5">
    <location>
        <position position="967"/>
    </location>
</feature>
<dbReference type="PANTHER" id="PTHR23025">
    <property type="entry name" value="TRIACYLGLYCEROL LIPASE"/>
    <property type="match status" value="1"/>
</dbReference>
<keyword evidence="2" id="KW-0472">Membrane</keyword>
<feature type="domain" description="Alpha/beta hydrolase fold-3" evidence="4">
    <location>
        <begin position="846"/>
        <end position="940"/>
    </location>
</feature>
<organism evidence="5 6">
    <name type="scientific">Trichinella pseudospiralis</name>
    <name type="common">Parasitic roundworm</name>
    <dbReference type="NCBI Taxonomy" id="6337"/>
    <lineage>
        <taxon>Eukaryota</taxon>
        <taxon>Metazoa</taxon>
        <taxon>Ecdysozoa</taxon>
        <taxon>Nematoda</taxon>
        <taxon>Enoplea</taxon>
        <taxon>Dorylaimia</taxon>
        <taxon>Trichinellida</taxon>
        <taxon>Trichinellidae</taxon>
        <taxon>Trichinella</taxon>
    </lineage>
</organism>
<keyword evidence="2" id="KW-1133">Transmembrane helix</keyword>
<protein>
    <submittedName>
        <fullName evidence="5">Hormone-sensitive lipase</fullName>
    </submittedName>
</protein>
<gene>
    <name evidence="5" type="primary">LIPE</name>
    <name evidence="5" type="ORF">T4D_10877</name>
</gene>
<dbReference type="InterPro" id="IPR045325">
    <property type="entry name" value="TMEM70/TMEM186/TMEM223"/>
</dbReference>
<accession>A0A0V1G5X6</accession>
<feature type="transmembrane region" description="Helical" evidence="2">
    <location>
        <begin position="113"/>
        <end position="136"/>
    </location>
</feature>
<feature type="non-terminal residue" evidence="5">
    <location>
        <position position="1"/>
    </location>
</feature>
<dbReference type="Pfam" id="PF06350">
    <property type="entry name" value="HSL_N"/>
    <property type="match status" value="1"/>
</dbReference>
<reference evidence="5 6" key="1">
    <citation type="submission" date="2015-01" db="EMBL/GenBank/DDBJ databases">
        <title>Evolution of Trichinella species and genotypes.</title>
        <authorList>
            <person name="Korhonen P.K."/>
            <person name="Edoardo P."/>
            <person name="Giuseppe L.R."/>
            <person name="Gasser R.B."/>
        </authorList>
    </citation>
    <scope>NUCLEOTIDE SEQUENCE [LARGE SCALE GENOMIC DNA]</scope>
    <source>
        <strain evidence="5">ISS470</strain>
    </source>
</reference>
<dbReference type="Pfam" id="PF06979">
    <property type="entry name" value="TMEM70"/>
    <property type="match status" value="1"/>
</dbReference>
<dbReference type="InterPro" id="IPR013094">
    <property type="entry name" value="AB_hydrolase_3"/>
</dbReference>
<dbReference type="GO" id="GO:0005829">
    <property type="term" value="C:cytosol"/>
    <property type="evidence" value="ECO:0007669"/>
    <property type="project" value="TreeGrafter"/>
</dbReference>
<evidence type="ECO:0000256" key="2">
    <source>
        <dbReference type="SAM" id="Phobius"/>
    </source>
</evidence>
<feature type="domain" description="Hormone-sensitive lipase N-terminal" evidence="3">
    <location>
        <begin position="272"/>
        <end position="552"/>
    </location>
</feature>
<evidence type="ECO:0000313" key="6">
    <source>
        <dbReference type="Proteomes" id="UP000054995"/>
    </source>
</evidence>
<dbReference type="Pfam" id="PF07859">
    <property type="entry name" value="Abhydrolase_3"/>
    <property type="match status" value="2"/>
</dbReference>
<dbReference type="Proteomes" id="UP000054995">
    <property type="component" value="Unassembled WGS sequence"/>
</dbReference>
<dbReference type="PANTHER" id="PTHR23025:SF3">
    <property type="entry name" value="HORMONE-SENSITIVE LIPASE"/>
    <property type="match status" value="1"/>
</dbReference>
<evidence type="ECO:0000256" key="1">
    <source>
        <dbReference type="SAM" id="MobiDB-lite"/>
    </source>
</evidence>
<dbReference type="GO" id="GO:0004806">
    <property type="term" value="F:triacylglycerol lipase activity"/>
    <property type="evidence" value="ECO:0007669"/>
    <property type="project" value="TreeGrafter"/>
</dbReference>
<dbReference type="GO" id="GO:0008203">
    <property type="term" value="P:cholesterol metabolic process"/>
    <property type="evidence" value="ECO:0007669"/>
    <property type="project" value="InterPro"/>
</dbReference>
<keyword evidence="6" id="KW-1185">Reference proteome</keyword>
<dbReference type="InterPro" id="IPR029058">
    <property type="entry name" value="AB_hydrolase_fold"/>
</dbReference>
<evidence type="ECO:0000259" key="4">
    <source>
        <dbReference type="Pfam" id="PF07859"/>
    </source>
</evidence>
<keyword evidence="2" id="KW-0812">Transmembrane</keyword>
<feature type="region of interest" description="Disordered" evidence="1">
    <location>
        <begin position="843"/>
        <end position="871"/>
    </location>
</feature>
<dbReference type="GO" id="GO:0004771">
    <property type="term" value="F:sterol ester esterase activity"/>
    <property type="evidence" value="ECO:0007669"/>
    <property type="project" value="TreeGrafter"/>
</dbReference>
<dbReference type="SUPFAM" id="SSF53474">
    <property type="entry name" value="alpha/beta-Hydrolases"/>
    <property type="match status" value="1"/>
</dbReference>
<feature type="transmembrane region" description="Helical" evidence="2">
    <location>
        <begin position="84"/>
        <end position="101"/>
    </location>
</feature>
<sequence length="967" mass="110168">LETMAVIANAIFVSRRFKSIRVMNIWYRALNFRPALPIYYMNAMLKTSCLNSNKYPVNKGERESLGKLVYSSGSMGNLIRGVKLFSLLTTTIAVGMQPMIWRDMFVHDDRSALLTTLTLSFLSFSVMCSPLLLNLLTKRYVICMYHDEKLHLFSVMTYNIFAWPRIIQFKFEDIKAFDSPILANLLVNSYPLLMISTNFTDEYVLEKFLPLLGEEETPKRKALSFMKTMKANVGLWNSKKFSVSRDSVCSLIEKLFYEFPVHLRSYSIEGVSFEKHICVAINSLQEVKSSLHSICMAMCRFDYDISIVGNGYRSIVTVFDLCLIGLLRSLFKISKISHRRWFRASRPVKEVVAYAEILRVLCQAVDLVSKYLPKANSQCLFLTNVDADDLDRLMSSFEQLDQSNFYGRQIGFQFCSSVSNVFHVIGTALASYSTLWNHSNVWYRRYPSIVYSCCRFLVNPENRSKHIAKIFRHSDLELCRSFWSLLESPILRTLPSVVGPKLAVNELYCIQPTDVLSLQKKNGTMVNIPVPSAFSGPRHLCVRILSLHRWPGLVANSEHFMLDGRKGKGPDQSFQFSRIALSRRWLYSYIYKNSRTPENPYPRALEEALYAYAWCLTHADFLGWTGQYLCFAGESAGGLLLTSTCLKLIQLDVARLPDKLVAIYTPFLVEFAPSASRLLSLLDPLIPWGIMYRCLYAYKFGALTDDQRFAEVREGRRKVSKSGIEMKTSAEECLGEEKILPDREIETEMSDSKYIRLSVELFDREFIKFLSMHELTEPSFYCLPESRLGKSAEEIQRDQMEEPNLSKSRCGSVTDNLVEVCSTVSDIFVENVSRILKDSATNVSSAVDGSSENGNDPVLNRKRLQTSTNDSGSGIFADGDPLLSPWLATDELLRNLPPTSVVACHLDPLLDDSISFCKKLRQANVPHTLDLIESLPHGFMNLMSFSKECRLATQLCLRRIKETLINE</sequence>